<feature type="transmembrane region" description="Helical" evidence="4">
    <location>
        <begin position="101"/>
        <end position="126"/>
    </location>
</feature>
<reference evidence="6" key="1">
    <citation type="submission" date="2018-03" db="EMBL/GenBank/DDBJ databases">
        <authorList>
            <person name="Zecchin S."/>
        </authorList>
    </citation>
    <scope>NUCLEOTIDE SEQUENCE [LARGE SCALE GENOMIC DNA]</scope>
</reference>
<feature type="transmembrane region" description="Helical" evidence="4">
    <location>
        <begin position="170"/>
        <end position="190"/>
    </location>
</feature>
<dbReference type="PROSITE" id="PS50005">
    <property type="entry name" value="TPR"/>
    <property type="match status" value="4"/>
</dbReference>
<keyword evidence="4" id="KW-0472">Membrane</keyword>
<dbReference type="SMART" id="SM00028">
    <property type="entry name" value="TPR"/>
    <property type="match status" value="4"/>
</dbReference>
<organism evidence="5 6">
    <name type="scientific">Candidatus Sulfobium mesophilum</name>
    <dbReference type="NCBI Taxonomy" id="2016548"/>
    <lineage>
        <taxon>Bacteria</taxon>
        <taxon>Pseudomonadati</taxon>
        <taxon>Nitrospirota</taxon>
        <taxon>Nitrospiria</taxon>
        <taxon>Nitrospirales</taxon>
        <taxon>Nitrospiraceae</taxon>
        <taxon>Candidatus Sulfobium</taxon>
    </lineage>
</organism>
<evidence type="ECO:0000256" key="4">
    <source>
        <dbReference type="SAM" id="Phobius"/>
    </source>
</evidence>
<feature type="repeat" description="TPR" evidence="3">
    <location>
        <begin position="533"/>
        <end position="566"/>
    </location>
</feature>
<dbReference type="PANTHER" id="PTHR44227">
    <property type="match status" value="1"/>
</dbReference>
<feature type="repeat" description="TPR" evidence="3">
    <location>
        <begin position="567"/>
        <end position="600"/>
    </location>
</feature>
<accession>A0A2U3QGM6</accession>
<feature type="transmembrane region" description="Helical" evidence="4">
    <location>
        <begin position="457"/>
        <end position="476"/>
    </location>
</feature>
<feature type="transmembrane region" description="Helical" evidence="4">
    <location>
        <begin position="146"/>
        <end position="164"/>
    </location>
</feature>
<dbReference type="SUPFAM" id="SSF48452">
    <property type="entry name" value="TPR-like"/>
    <property type="match status" value="1"/>
</dbReference>
<name>A0A2U3QGM6_9BACT</name>
<feature type="transmembrane region" description="Helical" evidence="4">
    <location>
        <begin position="233"/>
        <end position="250"/>
    </location>
</feature>
<feature type="transmembrane region" description="Helical" evidence="4">
    <location>
        <begin position="257"/>
        <end position="277"/>
    </location>
</feature>
<keyword evidence="2 3" id="KW-0802">TPR repeat</keyword>
<evidence type="ECO:0000256" key="1">
    <source>
        <dbReference type="ARBA" id="ARBA00022737"/>
    </source>
</evidence>
<dbReference type="Gene3D" id="1.25.40.10">
    <property type="entry name" value="Tetratricopeptide repeat domain"/>
    <property type="match status" value="4"/>
</dbReference>
<dbReference type="OrthoDB" id="9778850at2"/>
<feature type="transmembrane region" description="Helical" evidence="4">
    <location>
        <begin position="16"/>
        <end position="36"/>
    </location>
</feature>
<dbReference type="InterPro" id="IPR052346">
    <property type="entry name" value="O-mannosyl-transferase_TMTC"/>
</dbReference>
<gene>
    <name evidence="5" type="ORF">NBG4_270014</name>
</gene>
<dbReference type="Proteomes" id="UP000245125">
    <property type="component" value="Unassembled WGS sequence"/>
</dbReference>
<feature type="transmembrane region" description="Helical" evidence="4">
    <location>
        <begin position="341"/>
        <end position="360"/>
    </location>
</feature>
<dbReference type="PROSITE" id="PS50293">
    <property type="entry name" value="TPR_REGION"/>
    <property type="match status" value="3"/>
</dbReference>
<evidence type="ECO:0000256" key="3">
    <source>
        <dbReference type="PROSITE-ProRule" id="PRU00339"/>
    </source>
</evidence>
<dbReference type="AlphaFoldDB" id="A0A2U3QGM6"/>
<evidence type="ECO:0000313" key="6">
    <source>
        <dbReference type="Proteomes" id="UP000245125"/>
    </source>
</evidence>
<dbReference type="Pfam" id="PF13414">
    <property type="entry name" value="TPR_11"/>
    <property type="match status" value="1"/>
</dbReference>
<protein>
    <submittedName>
        <fullName evidence="5">Tetratricopeptide TPR_1 repeat-containing protein</fullName>
    </submittedName>
</protein>
<sequence>MAEENLQIMKYEESTLPRFAVLIPFLLIAFCSFLSYSNTFHVPFQLDDQLNISAKPYVKDISAFFDPAKIEHYRDDDPFRMRMVGYFTFAVNYRLHGNEVVGYHVVNLAIHIINGFLVYVLVLLTFRTPFFSNSSTSPVQPMGGSVELFIALFAALLFVCHPIQTQAVTYIVQRLASLATLFYILSLVAYIKWRLIVQETGVATRNNKPLGRSGVWYLSSLVSVVLAMKTKEVAFTLPLVVVLYEFLFFAGTVKKRVLCLVPFLLTLLIVPFELMGLEKPAGAVMGEMNSALRASSDLSRWDYLFTQFRVIVTYVRLLFFPANQNLDYDYPVYHSFFSGPVFLSFLLLSCMFGMAVYLLYKSRQRATGKGQNGKTEGQGDVSPVTHHLSPLPYYRLIAFGIFWFFITLSVESSVIPIADVIFEHRLYLPSVGFFLAATVALYMLWQRANESWKVPAKFAVAVCGLIIAILTGAAYARNTQWKDEVRLWEDVVKKSPSKVRPRSNLGYFYGKQGRLEDAVREYQIALRIDPDDFQVHDNLGVIYKVEGRIEEAIREYRTALRLKPEDAMAYYNLGNIFREQGNFEEAIKQYQTAIRLEPEIEVAVLHNNLGIAYIGLGNLKEAEREFRIAIGLDPDYEAAGRNLEMLLRGTGR</sequence>
<keyword evidence="4" id="KW-1133">Transmembrane helix</keyword>
<keyword evidence="4" id="KW-0812">Transmembrane</keyword>
<feature type="transmembrane region" description="Helical" evidence="4">
    <location>
        <begin position="396"/>
        <end position="415"/>
    </location>
</feature>
<keyword evidence="6" id="KW-1185">Reference proteome</keyword>
<evidence type="ECO:0000313" key="5">
    <source>
        <dbReference type="EMBL" id="SPQ00551.1"/>
    </source>
</evidence>
<dbReference type="Pfam" id="PF13432">
    <property type="entry name" value="TPR_16"/>
    <property type="match status" value="1"/>
</dbReference>
<feature type="repeat" description="TPR" evidence="3">
    <location>
        <begin position="603"/>
        <end position="636"/>
    </location>
</feature>
<dbReference type="PANTHER" id="PTHR44227:SF3">
    <property type="entry name" value="PROTEIN O-MANNOSYL-TRANSFERASE TMTC4"/>
    <property type="match status" value="1"/>
</dbReference>
<dbReference type="InterPro" id="IPR019734">
    <property type="entry name" value="TPR_rpt"/>
</dbReference>
<dbReference type="Pfam" id="PF13181">
    <property type="entry name" value="TPR_8"/>
    <property type="match status" value="1"/>
</dbReference>
<feature type="transmembrane region" description="Helical" evidence="4">
    <location>
        <begin position="427"/>
        <end position="445"/>
    </location>
</feature>
<feature type="repeat" description="TPR" evidence="3">
    <location>
        <begin position="499"/>
        <end position="532"/>
    </location>
</feature>
<dbReference type="InterPro" id="IPR011990">
    <property type="entry name" value="TPR-like_helical_dom_sf"/>
</dbReference>
<proteinExistence type="predicted"/>
<evidence type="ECO:0000256" key="2">
    <source>
        <dbReference type="ARBA" id="ARBA00022803"/>
    </source>
</evidence>
<keyword evidence="1" id="KW-0677">Repeat</keyword>
<dbReference type="EMBL" id="OUUY01000072">
    <property type="protein sequence ID" value="SPQ00551.1"/>
    <property type="molecule type" value="Genomic_DNA"/>
</dbReference>